<evidence type="ECO:0000256" key="2">
    <source>
        <dbReference type="ARBA" id="ARBA00022517"/>
    </source>
</evidence>
<organism evidence="4 5">
    <name type="scientific">Neiella holothuriorum</name>
    <dbReference type="NCBI Taxonomy" id="2870530"/>
    <lineage>
        <taxon>Bacteria</taxon>
        <taxon>Pseudomonadati</taxon>
        <taxon>Pseudomonadota</taxon>
        <taxon>Gammaproteobacteria</taxon>
        <taxon>Alteromonadales</taxon>
        <taxon>Echinimonadaceae</taxon>
        <taxon>Neiella</taxon>
    </lineage>
</organism>
<keyword evidence="5" id="KW-1185">Reference proteome</keyword>
<gene>
    <name evidence="4" type="ORF">K0504_03395</name>
</gene>
<evidence type="ECO:0000313" key="4">
    <source>
        <dbReference type="EMBL" id="MBW8190069.1"/>
    </source>
</evidence>
<reference evidence="4" key="1">
    <citation type="submission" date="2021-07" db="EMBL/GenBank/DDBJ databases">
        <title>Neiella marina sp. nov., isolated from the intestinal content of sea cucumber Apostichopus japonicus.</title>
        <authorList>
            <person name="Bai X."/>
        </authorList>
    </citation>
    <scope>NUCLEOTIDE SEQUENCE</scope>
    <source>
        <strain evidence="4">126</strain>
    </source>
</reference>
<evidence type="ECO:0000256" key="3">
    <source>
        <dbReference type="SAM" id="MobiDB-lite"/>
    </source>
</evidence>
<evidence type="ECO:0000313" key="5">
    <source>
        <dbReference type="Proteomes" id="UP001166251"/>
    </source>
</evidence>
<keyword evidence="1" id="KW-0343">GTPase activation</keyword>
<feature type="region of interest" description="Disordered" evidence="3">
    <location>
        <begin position="1"/>
        <end position="94"/>
    </location>
</feature>
<evidence type="ECO:0000256" key="1">
    <source>
        <dbReference type="ARBA" id="ARBA00022468"/>
    </source>
</evidence>
<name>A0ABS7ECK7_9GAMM</name>
<accession>A0ABS7ECK7</accession>
<dbReference type="Proteomes" id="UP001166251">
    <property type="component" value="Unassembled WGS sequence"/>
</dbReference>
<feature type="compositionally biased region" description="Acidic residues" evidence="3">
    <location>
        <begin position="147"/>
        <end position="156"/>
    </location>
</feature>
<comment type="caution">
    <text evidence="4">The sequence shown here is derived from an EMBL/GenBank/DDBJ whole genome shotgun (WGS) entry which is preliminary data.</text>
</comment>
<feature type="region of interest" description="Disordered" evidence="3">
    <location>
        <begin position="147"/>
        <end position="167"/>
    </location>
</feature>
<keyword evidence="2" id="KW-0690">Ribosome biogenesis</keyword>
<protein>
    <submittedName>
        <fullName evidence="4">GTPase-activating protein</fullName>
    </submittedName>
</protein>
<feature type="compositionally biased region" description="Polar residues" evidence="3">
    <location>
        <begin position="41"/>
        <end position="54"/>
    </location>
</feature>
<proteinExistence type="predicted"/>
<sequence length="167" mass="18009">MTRIKKTRSGGPLGASKMQREGDSNVSKGKKVGKGNASGSRHSGNASSTSTHTSSKQDKRIGSTKPISLTAAVKPTPTQAVKETAASWPPSGDKAMQKALQAFEQDSQFMAQLDTLEQGGVLPSDDQAAFGEKLERYDWLLEQLAPEDDDDWDDLADQGKSLKDEWL</sequence>
<dbReference type="Pfam" id="PF04220">
    <property type="entry name" value="YihI"/>
    <property type="match status" value="1"/>
</dbReference>
<dbReference type="InterPro" id="IPR007336">
    <property type="entry name" value="YihI"/>
</dbReference>
<dbReference type="RefSeq" id="WP_220102736.1">
    <property type="nucleotide sequence ID" value="NZ_JAHZSS010000002.1"/>
</dbReference>
<dbReference type="EMBL" id="JAHZSS010000002">
    <property type="protein sequence ID" value="MBW8190069.1"/>
    <property type="molecule type" value="Genomic_DNA"/>
</dbReference>